<evidence type="ECO:0000313" key="4">
    <source>
        <dbReference type="EMBL" id="GFP98574.1"/>
    </source>
</evidence>
<dbReference type="InterPro" id="IPR013785">
    <property type="entry name" value="Aldolase_TIM"/>
</dbReference>
<dbReference type="Gene3D" id="3.20.20.70">
    <property type="entry name" value="Aldolase class I"/>
    <property type="match status" value="1"/>
</dbReference>
<dbReference type="PANTHER" id="PTHR10578:SF67">
    <property type="entry name" value="PEROXISOMAL (S)-2-HYDROXYACID OXIDASE GLO3"/>
    <property type="match status" value="1"/>
</dbReference>
<proteinExistence type="predicted"/>
<dbReference type="OrthoDB" id="25826at2759"/>
<dbReference type="GO" id="GO:0016491">
    <property type="term" value="F:oxidoreductase activity"/>
    <property type="evidence" value="ECO:0007669"/>
    <property type="project" value="UniProtKB-KW"/>
</dbReference>
<accession>A0A830CR61</accession>
<dbReference type="AlphaFoldDB" id="A0A830CR61"/>
<comment type="caution">
    <text evidence="4">The sequence shown here is derived from an EMBL/GenBank/DDBJ whole genome shotgun (WGS) entry which is preliminary data.</text>
</comment>
<protein>
    <submittedName>
        <fullName evidence="4">Peroxisomal (S)-2-hydroxy-acid oxidase glo4</fullName>
    </submittedName>
</protein>
<dbReference type="Proteomes" id="UP000653305">
    <property type="component" value="Unassembled WGS sequence"/>
</dbReference>
<dbReference type="InterPro" id="IPR000262">
    <property type="entry name" value="FMN-dep_DH"/>
</dbReference>
<name>A0A830CR61_9LAMI</name>
<dbReference type="EMBL" id="BMAC01000534">
    <property type="protein sequence ID" value="GFP98574.1"/>
    <property type="molecule type" value="Genomic_DNA"/>
</dbReference>
<keyword evidence="2" id="KW-0560">Oxidoreductase</keyword>
<comment type="cofactor">
    <cofactor evidence="1">
        <name>FMN</name>
        <dbReference type="ChEBI" id="CHEBI:58210"/>
    </cofactor>
</comment>
<dbReference type="InterPro" id="IPR037396">
    <property type="entry name" value="FMN_HAD"/>
</dbReference>
<evidence type="ECO:0000313" key="5">
    <source>
        <dbReference type="Proteomes" id="UP000653305"/>
    </source>
</evidence>
<reference evidence="4" key="1">
    <citation type="submission" date="2020-07" db="EMBL/GenBank/DDBJ databases">
        <title>Ethylene signaling mediates host invasion by parasitic plants.</title>
        <authorList>
            <person name="Yoshida S."/>
        </authorList>
    </citation>
    <scope>NUCLEOTIDE SEQUENCE</scope>
    <source>
        <strain evidence="4">Okayama</strain>
    </source>
</reference>
<dbReference type="PANTHER" id="PTHR10578">
    <property type="entry name" value="S -2-HYDROXY-ACID OXIDASE-RELATED"/>
    <property type="match status" value="1"/>
</dbReference>
<evidence type="ECO:0000256" key="1">
    <source>
        <dbReference type="ARBA" id="ARBA00001917"/>
    </source>
</evidence>
<dbReference type="Pfam" id="PF01070">
    <property type="entry name" value="FMN_dh"/>
    <property type="match status" value="1"/>
</dbReference>
<sequence>MYYDFYTGGAEDEHTLKENVKAFRNITIRPRILMDISRIDTSTTIMGCSTSAPLMVALTSVHKLAHHEGEIATARASASSNVIMVLKSHTVHNIFFRCLRDNYKNHP</sequence>
<evidence type="ECO:0000256" key="2">
    <source>
        <dbReference type="ARBA" id="ARBA00023002"/>
    </source>
</evidence>
<organism evidence="4 5">
    <name type="scientific">Phtheirospermum japonicum</name>
    <dbReference type="NCBI Taxonomy" id="374723"/>
    <lineage>
        <taxon>Eukaryota</taxon>
        <taxon>Viridiplantae</taxon>
        <taxon>Streptophyta</taxon>
        <taxon>Embryophyta</taxon>
        <taxon>Tracheophyta</taxon>
        <taxon>Spermatophyta</taxon>
        <taxon>Magnoliopsida</taxon>
        <taxon>eudicotyledons</taxon>
        <taxon>Gunneridae</taxon>
        <taxon>Pentapetalae</taxon>
        <taxon>asterids</taxon>
        <taxon>lamiids</taxon>
        <taxon>Lamiales</taxon>
        <taxon>Orobanchaceae</taxon>
        <taxon>Orobanchaceae incertae sedis</taxon>
        <taxon>Phtheirospermum</taxon>
    </lineage>
</organism>
<keyword evidence="5" id="KW-1185">Reference proteome</keyword>
<dbReference type="PROSITE" id="PS51349">
    <property type="entry name" value="FMN_HYDROXY_ACID_DH_2"/>
    <property type="match status" value="1"/>
</dbReference>
<feature type="domain" description="FMN hydroxy acid dehydrogenase" evidence="3">
    <location>
        <begin position="1"/>
        <end position="107"/>
    </location>
</feature>
<dbReference type="SUPFAM" id="SSF51395">
    <property type="entry name" value="FMN-linked oxidoreductases"/>
    <property type="match status" value="1"/>
</dbReference>
<gene>
    <name evidence="4" type="ORF">PHJA_002001300</name>
</gene>
<evidence type="ECO:0000259" key="3">
    <source>
        <dbReference type="PROSITE" id="PS51349"/>
    </source>
</evidence>